<dbReference type="PROSITE" id="PS51257">
    <property type="entry name" value="PROKAR_LIPOPROTEIN"/>
    <property type="match status" value="1"/>
</dbReference>
<protein>
    <recommendedName>
        <fullName evidence="1">DUF4097 domain-containing protein</fullName>
    </recommendedName>
</protein>
<organism evidence="2 3">
    <name type="scientific">Lactobacillus pasteurii DSM 23907 = CRBIP 24.76</name>
    <dbReference type="NCBI Taxonomy" id="1423790"/>
    <lineage>
        <taxon>Bacteria</taxon>
        <taxon>Bacillati</taxon>
        <taxon>Bacillota</taxon>
        <taxon>Bacilli</taxon>
        <taxon>Lactobacillales</taxon>
        <taxon>Lactobacillaceae</taxon>
        <taxon>Lactobacillus</taxon>
    </lineage>
</organism>
<name>I7JX55_9LACO</name>
<evidence type="ECO:0000259" key="1">
    <source>
        <dbReference type="Pfam" id="PF13349"/>
    </source>
</evidence>
<proteinExistence type="predicted"/>
<feature type="domain" description="DUF4097" evidence="1">
    <location>
        <begin position="56"/>
        <end position="247"/>
    </location>
</feature>
<dbReference type="Proteomes" id="UP000009311">
    <property type="component" value="Unassembled WGS sequence"/>
</dbReference>
<reference evidence="2 3" key="1">
    <citation type="submission" date="2012-06" db="EMBL/GenBank/DDBJ databases">
        <title>Draft Genome Sequence of Lactobacillus pasteurii CRBIP 24.76T.</title>
        <authorList>
            <person name="Cousin S."/>
            <person name="Bouchier C."/>
            <person name="Loux V."/>
            <person name="Ma L."/>
            <person name="Creno S."/>
            <person name="Bizet C."/>
            <person name="Clermont D."/>
        </authorList>
    </citation>
    <scope>NUCLEOTIDE SEQUENCE [LARGE SCALE GENOMIC DNA]</scope>
    <source>
        <strain evidence="3">CRBIP 24.76T</strain>
    </source>
</reference>
<evidence type="ECO:0000313" key="3">
    <source>
        <dbReference type="Proteomes" id="UP000009311"/>
    </source>
</evidence>
<accession>I7JX55</accession>
<dbReference type="STRING" id="1423790.BN53_09160"/>
<dbReference type="RefSeq" id="WP_009558919.1">
    <property type="nucleotide sequence ID" value="NZ_AYZN01000004.1"/>
</dbReference>
<keyword evidence="3" id="KW-1185">Reference proteome</keyword>
<evidence type="ECO:0000313" key="2">
    <source>
        <dbReference type="EMBL" id="CCI84370.1"/>
    </source>
</evidence>
<dbReference type="eggNOG" id="COG3595">
    <property type="taxonomic scope" value="Bacteria"/>
</dbReference>
<dbReference type="AlphaFoldDB" id="I7JX55"/>
<dbReference type="PATRIC" id="fig|1423790.3.peg.1332"/>
<gene>
    <name evidence="2" type="ORF">BN53_09160</name>
</gene>
<comment type="caution">
    <text evidence="2">The sequence shown here is derived from an EMBL/GenBank/DDBJ whole genome shotgun (WGS) entry which is preliminary data.</text>
</comment>
<dbReference type="InterPro" id="IPR025164">
    <property type="entry name" value="Toastrack_DUF4097"/>
</dbReference>
<dbReference type="Pfam" id="PF13349">
    <property type="entry name" value="DUF4097"/>
    <property type="match status" value="1"/>
</dbReference>
<sequence>MTKFKTKILSAILIAGIGASLSGCYKVVVQKPASESSQTNKAKTRITKTLTEKTFNKIDINVSDLDVEIRKSNKAEVLYKGVKDSRINAKVIGQTLKITDSKKSGVYVEEEPKIIVYVPKKLTSLTVKNSDGDLDIDDLKVGQMIVDLADGDVSARKLVADSGKLSSSDGDVDILDLASKTGFSISSADGDISVSQNNATGYYLTTTDGDLDFKGKRVSSFDSGTVKKKINSRNVLHISTADGDIRVN</sequence>
<dbReference type="OrthoDB" id="2223377at2"/>
<dbReference type="Gene3D" id="2.160.20.120">
    <property type="match status" value="1"/>
</dbReference>
<dbReference type="EMBL" id="CAKD01000001">
    <property type="protein sequence ID" value="CCI84370.1"/>
    <property type="molecule type" value="Genomic_DNA"/>
</dbReference>